<evidence type="ECO:0000256" key="2">
    <source>
        <dbReference type="ARBA" id="ARBA00022448"/>
    </source>
</evidence>
<evidence type="ECO:0000256" key="6">
    <source>
        <dbReference type="ARBA" id="ARBA00023136"/>
    </source>
</evidence>
<comment type="subcellular location">
    <subcellularLocation>
        <location evidence="1">Cell membrane</location>
        <topology evidence="1">Multi-pass membrane protein</topology>
    </subcellularLocation>
</comment>
<dbReference type="Pfam" id="PF03600">
    <property type="entry name" value="CitMHS"/>
    <property type="match status" value="1"/>
</dbReference>
<organism evidence="9 10">
    <name type="scientific">Quercus rubra</name>
    <name type="common">Northern red oak</name>
    <name type="synonym">Quercus borealis</name>
    <dbReference type="NCBI Taxonomy" id="3512"/>
    <lineage>
        <taxon>Eukaryota</taxon>
        <taxon>Viridiplantae</taxon>
        <taxon>Streptophyta</taxon>
        <taxon>Embryophyta</taxon>
        <taxon>Tracheophyta</taxon>
        <taxon>Spermatophyta</taxon>
        <taxon>Magnoliopsida</taxon>
        <taxon>eudicotyledons</taxon>
        <taxon>Gunneridae</taxon>
        <taxon>Pentapetalae</taxon>
        <taxon>rosids</taxon>
        <taxon>fabids</taxon>
        <taxon>Fagales</taxon>
        <taxon>Fagaceae</taxon>
        <taxon>Quercus</taxon>
    </lineage>
</organism>
<evidence type="ECO:0000256" key="1">
    <source>
        <dbReference type="ARBA" id="ARBA00004651"/>
    </source>
</evidence>
<sequence length="469" mass="51107">MAMAILVKVILGSIGFAIFWILAVFPAVPFLPIGRTAGSLLGAMLMVLFQVISADEAYDSIDLSILGLLFGTMVVSVYLEKADAFKYLGRLLSWNCLGAKDLLCRICVISAISSALFTKDTSCMFLTEFVLKVARQHNLPPLPFLLALASTFQSNISFLDFFMGMLPAALVGVLVNSIILVCMYWSLLSGCKEEEDTAAEVVAEDEVRSHRFSPDTMSHLSNGNTNGSLSATVDSESERPIFQNGASESIRSSNASLRWRMIFWKFCVYLITLGMLISLLMGKNMSWTAIAAALALIVLDFKDAQPCLEMVSYSLLIFFCGMFITVEGFDRTGIPSSLWNLMEPYAGINHVSGITVLALVILLLSNLVSNLPTVLLLGARVAAAAAAISLSYEHKAWLMLSWVSTVAGNLSLLGSAANLIVCEQARRAPHLTYNLSFWKHLKFGVPSTLIVTAIGLTLIHTLRKVTVTR</sequence>
<dbReference type="AlphaFoldDB" id="A0AAN7EGP1"/>
<dbReference type="InterPro" id="IPR004680">
    <property type="entry name" value="Cit_transptr-like_dom"/>
</dbReference>
<evidence type="ECO:0000313" key="10">
    <source>
        <dbReference type="Proteomes" id="UP001324115"/>
    </source>
</evidence>
<keyword evidence="2" id="KW-0813">Transport</keyword>
<name>A0AAN7EGP1_QUERU</name>
<feature type="transmembrane region" description="Helical" evidence="7">
    <location>
        <begin position="61"/>
        <end position="79"/>
    </location>
</feature>
<feature type="transmembrane region" description="Helical" evidence="7">
    <location>
        <begin position="285"/>
        <end position="301"/>
    </location>
</feature>
<proteinExistence type="predicted"/>
<feature type="transmembrane region" description="Helical" evidence="7">
    <location>
        <begin position="346"/>
        <end position="367"/>
    </location>
</feature>
<feature type="transmembrane region" description="Helical" evidence="7">
    <location>
        <begin position="37"/>
        <end position="54"/>
    </location>
</feature>
<dbReference type="Proteomes" id="UP001324115">
    <property type="component" value="Unassembled WGS sequence"/>
</dbReference>
<evidence type="ECO:0000256" key="4">
    <source>
        <dbReference type="ARBA" id="ARBA00022692"/>
    </source>
</evidence>
<feature type="transmembrane region" description="Helical" evidence="7">
    <location>
        <begin position="9"/>
        <end position="31"/>
    </location>
</feature>
<protein>
    <recommendedName>
        <fullName evidence="8">Citrate transporter-like domain-containing protein</fullName>
    </recommendedName>
</protein>
<keyword evidence="6 7" id="KW-0472">Membrane</keyword>
<keyword evidence="10" id="KW-1185">Reference proteome</keyword>
<feature type="transmembrane region" description="Helical" evidence="7">
    <location>
        <begin position="443"/>
        <end position="462"/>
    </location>
</feature>
<dbReference type="EMBL" id="JAXUIC010000009">
    <property type="protein sequence ID" value="KAK4571551.1"/>
    <property type="molecule type" value="Genomic_DNA"/>
</dbReference>
<evidence type="ECO:0000313" key="9">
    <source>
        <dbReference type="EMBL" id="KAK4571551.1"/>
    </source>
</evidence>
<evidence type="ECO:0000259" key="8">
    <source>
        <dbReference type="Pfam" id="PF03600"/>
    </source>
</evidence>
<gene>
    <name evidence="9" type="ORF">RGQ29_030112</name>
</gene>
<dbReference type="PANTHER" id="PTHR43302">
    <property type="entry name" value="TRANSPORTER ARSB-RELATED"/>
    <property type="match status" value="1"/>
</dbReference>
<keyword evidence="5 7" id="KW-1133">Transmembrane helix</keyword>
<evidence type="ECO:0000256" key="3">
    <source>
        <dbReference type="ARBA" id="ARBA00022475"/>
    </source>
</evidence>
<dbReference type="GO" id="GO:0005886">
    <property type="term" value="C:plasma membrane"/>
    <property type="evidence" value="ECO:0007669"/>
    <property type="project" value="UniProtKB-SubCell"/>
</dbReference>
<dbReference type="PANTHER" id="PTHR43302:SF15">
    <property type="entry name" value="SILICON EFFLUX TRANSPORTER LSI2"/>
    <property type="match status" value="1"/>
</dbReference>
<feature type="transmembrane region" description="Helical" evidence="7">
    <location>
        <begin position="261"/>
        <end position="279"/>
    </location>
</feature>
<feature type="transmembrane region" description="Helical" evidence="7">
    <location>
        <begin position="308"/>
        <end position="326"/>
    </location>
</feature>
<feature type="transmembrane region" description="Helical" evidence="7">
    <location>
        <begin position="374"/>
        <end position="392"/>
    </location>
</feature>
<dbReference type="GO" id="GO:0055085">
    <property type="term" value="P:transmembrane transport"/>
    <property type="evidence" value="ECO:0007669"/>
    <property type="project" value="InterPro"/>
</dbReference>
<keyword evidence="4 7" id="KW-0812">Transmembrane</keyword>
<feature type="transmembrane region" description="Helical" evidence="7">
    <location>
        <begin position="165"/>
        <end position="187"/>
    </location>
</feature>
<evidence type="ECO:0000256" key="5">
    <source>
        <dbReference type="ARBA" id="ARBA00022989"/>
    </source>
</evidence>
<keyword evidence="3" id="KW-1003">Cell membrane</keyword>
<reference evidence="9 10" key="1">
    <citation type="journal article" date="2023" name="G3 (Bethesda)">
        <title>A haplotype-resolved chromosome-scale genome for Quercus rubra L. provides insights into the genetics of adaptive traits for red oak species.</title>
        <authorList>
            <person name="Kapoor B."/>
            <person name="Jenkins J."/>
            <person name="Schmutz J."/>
            <person name="Zhebentyayeva T."/>
            <person name="Kuelheim C."/>
            <person name="Coggeshall M."/>
            <person name="Heim C."/>
            <person name="Lasky J.R."/>
            <person name="Leites L."/>
            <person name="Islam-Faridi N."/>
            <person name="Romero-Severson J."/>
            <person name="DeLeo V.L."/>
            <person name="Lucas S.M."/>
            <person name="Lazic D."/>
            <person name="Gailing O."/>
            <person name="Carlson J."/>
            <person name="Staton M."/>
        </authorList>
    </citation>
    <scope>NUCLEOTIDE SEQUENCE [LARGE SCALE GENOMIC DNA]</scope>
    <source>
        <strain evidence="9">Pseudo-F2</strain>
    </source>
</reference>
<comment type="caution">
    <text evidence="9">The sequence shown here is derived from an EMBL/GenBank/DDBJ whole genome shotgun (WGS) entry which is preliminary data.</text>
</comment>
<feature type="transmembrane region" description="Helical" evidence="7">
    <location>
        <begin position="398"/>
        <end position="422"/>
    </location>
</feature>
<feature type="domain" description="Citrate transporter-like" evidence="8">
    <location>
        <begin position="21"/>
        <end position="407"/>
    </location>
</feature>
<accession>A0AAN7EGP1</accession>
<evidence type="ECO:0000256" key="7">
    <source>
        <dbReference type="SAM" id="Phobius"/>
    </source>
</evidence>